<dbReference type="PANTHER" id="PTHR43489">
    <property type="entry name" value="ISOMERASE"/>
    <property type="match status" value="1"/>
</dbReference>
<comment type="similarity">
    <text evidence="2">Belongs to the hyi family.</text>
</comment>
<feature type="active site" description="Proton donor/acceptor" evidence="3">
    <location>
        <position position="159"/>
    </location>
</feature>
<keyword evidence="1 2" id="KW-0413">Isomerase</keyword>
<dbReference type="PIRSF" id="PIRSF006241">
    <property type="entry name" value="HyI"/>
    <property type="match status" value="1"/>
</dbReference>
<dbReference type="AlphaFoldDB" id="A0A561T1Z0"/>
<gene>
    <name evidence="5" type="ORF">FHX44_117073</name>
</gene>
<name>A0A561T1Z0_9PSEU</name>
<dbReference type="PANTHER" id="PTHR43489:SF6">
    <property type="entry name" value="HYDROXYPYRUVATE ISOMERASE-RELATED"/>
    <property type="match status" value="1"/>
</dbReference>
<dbReference type="Pfam" id="PF01261">
    <property type="entry name" value="AP_endonuc_2"/>
    <property type="match status" value="1"/>
</dbReference>
<dbReference type="EMBL" id="VIWU01000001">
    <property type="protein sequence ID" value="TWF81130.1"/>
    <property type="molecule type" value="Genomic_DNA"/>
</dbReference>
<dbReference type="InterPro" id="IPR013022">
    <property type="entry name" value="Xyl_isomerase-like_TIM-brl"/>
</dbReference>
<evidence type="ECO:0000256" key="3">
    <source>
        <dbReference type="PIRSR" id="PIRSR006241-50"/>
    </source>
</evidence>
<protein>
    <submittedName>
        <fullName evidence="5">Hydroxypyruvate isomerase</fullName>
    </submittedName>
</protein>
<evidence type="ECO:0000256" key="1">
    <source>
        <dbReference type="ARBA" id="ARBA00023235"/>
    </source>
</evidence>
<sequence length="273" mass="29276">MKVAMLQPTRRYALVRYTVNCSILFTELPLLDRPAAAKAAGFDAVEFWWPFPIAAPPDAEVERFVGAIEDAGVQLTGLNLAAGDMPNGDRGLASWPGRESEFRDSIDIAAAIGKRLGTRVFNALYGNRVEGADPRDQDDLAVQNLARAAALLDGTVVLEPLSGADRYPLRTAADALAVADRLNVPNVALLADLYHLTVNGDDVAAVIRDHAARIGHVQIADAPGRHEPGTGEIPFDAHLSALTAAGYTGWIGLEYVPSSGSDHAFDWLQEEQQ</sequence>
<keyword evidence="5" id="KW-0670">Pyruvate</keyword>
<keyword evidence="6" id="KW-1185">Reference proteome</keyword>
<evidence type="ECO:0000256" key="2">
    <source>
        <dbReference type="PIRNR" id="PIRNR006241"/>
    </source>
</evidence>
<dbReference type="Gene3D" id="3.20.20.150">
    <property type="entry name" value="Divalent-metal-dependent TIM barrel enzymes"/>
    <property type="match status" value="1"/>
</dbReference>
<dbReference type="InterPro" id="IPR050417">
    <property type="entry name" value="Sugar_Epim/Isomerase"/>
</dbReference>
<evidence type="ECO:0000259" key="4">
    <source>
        <dbReference type="Pfam" id="PF01261"/>
    </source>
</evidence>
<dbReference type="RefSeq" id="WP_246170754.1">
    <property type="nucleotide sequence ID" value="NZ_VIWU01000001.1"/>
</dbReference>
<feature type="domain" description="Xylose isomerase-like TIM barrel" evidence="4">
    <location>
        <begin position="35"/>
        <end position="270"/>
    </location>
</feature>
<evidence type="ECO:0000313" key="5">
    <source>
        <dbReference type="EMBL" id="TWF81130.1"/>
    </source>
</evidence>
<dbReference type="InterPro" id="IPR036237">
    <property type="entry name" value="Xyl_isomerase-like_sf"/>
</dbReference>
<feature type="active site" description="Proton donor/acceptor" evidence="3">
    <location>
        <position position="254"/>
    </location>
</feature>
<organism evidence="5 6">
    <name type="scientific">Pseudonocardia hierapolitana</name>
    <dbReference type="NCBI Taxonomy" id="1128676"/>
    <lineage>
        <taxon>Bacteria</taxon>
        <taxon>Bacillati</taxon>
        <taxon>Actinomycetota</taxon>
        <taxon>Actinomycetes</taxon>
        <taxon>Pseudonocardiales</taxon>
        <taxon>Pseudonocardiaceae</taxon>
        <taxon>Pseudonocardia</taxon>
    </lineage>
</organism>
<dbReference type="Proteomes" id="UP000321261">
    <property type="component" value="Unassembled WGS sequence"/>
</dbReference>
<dbReference type="GO" id="GO:0008903">
    <property type="term" value="F:hydroxypyruvate isomerase activity"/>
    <property type="evidence" value="ECO:0007669"/>
    <property type="project" value="TreeGrafter"/>
</dbReference>
<proteinExistence type="inferred from homology"/>
<evidence type="ECO:0000313" key="6">
    <source>
        <dbReference type="Proteomes" id="UP000321261"/>
    </source>
</evidence>
<comment type="caution">
    <text evidence="5">The sequence shown here is derived from an EMBL/GenBank/DDBJ whole genome shotgun (WGS) entry which is preliminary data.</text>
</comment>
<dbReference type="SUPFAM" id="SSF51658">
    <property type="entry name" value="Xylose isomerase-like"/>
    <property type="match status" value="1"/>
</dbReference>
<reference evidence="5 6" key="1">
    <citation type="submission" date="2019-06" db="EMBL/GenBank/DDBJ databases">
        <title>Sequencing the genomes of 1000 actinobacteria strains.</title>
        <authorList>
            <person name="Klenk H.-P."/>
        </authorList>
    </citation>
    <scope>NUCLEOTIDE SEQUENCE [LARGE SCALE GENOMIC DNA]</scope>
    <source>
        <strain evidence="5 6">DSM 45671</strain>
    </source>
</reference>
<dbReference type="GO" id="GO:0046487">
    <property type="term" value="P:glyoxylate metabolic process"/>
    <property type="evidence" value="ECO:0007669"/>
    <property type="project" value="TreeGrafter"/>
</dbReference>
<dbReference type="InterPro" id="IPR026040">
    <property type="entry name" value="HyI-like"/>
</dbReference>
<accession>A0A561T1Z0</accession>